<dbReference type="PANTHER" id="PTHR43606">
    <property type="entry name" value="PHOSPHATASE, PUTATIVE (AFU_ORTHOLOGUE AFUA_6G08710)-RELATED"/>
    <property type="match status" value="1"/>
</dbReference>
<dbReference type="AlphaFoldDB" id="A0A2L0RUM5"/>
<dbReference type="PANTHER" id="PTHR43606:SF2">
    <property type="entry name" value="ALKALINE PHOSPHATASE FAMILY PROTEIN (AFU_ORTHOLOGUE AFUA_5G03860)"/>
    <property type="match status" value="1"/>
</dbReference>
<evidence type="ECO:0000313" key="3">
    <source>
        <dbReference type="EMBL" id="AUZ45682.1"/>
    </source>
</evidence>
<dbReference type="Gene3D" id="3.60.21.70">
    <property type="entry name" value="PhoD-like phosphatase"/>
    <property type="match status" value="1"/>
</dbReference>
<dbReference type="CDD" id="cd07389">
    <property type="entry name" value="MPP_PhoD"/>
    <property type="match status" value="1"/>
</dbReference>
<evidence type="ECO:0000259" key="2">
    <source>
        <dbReference type="Pfam" id="PF16655"/>
    </source>
</evidence>
<proteinExistence type="predicted"/>
<feature type="domain" description="PhoD-like phosphatase metallophosphatase" evidence="1">
    <location>
        <begin position="149"/>
        <end position="492"/>
    </location>
</feature>
<feature type="domain" description="Phospholipase D N-terminal" evidence="2">
    <location>
        <begin position="40"/>
        <end position="137"/>
    </location>
</feature>
<gene>
    <name evidence="3" type="ORF">BOP93_08760</name>
</gene>
<dbReference type="Pfam" id="PF16655">
    <property type="entry name" value="PhoD_N"/>
    <property type="match status" value="1"/>
</dbReference>
<dbReference type="FunFam" id="3.60.21.70:FF:000001">
    <property type="entry name" value="Alkaline phosphatase D"/>
    <property type="match status" value="1"/>
</dbReference>
<dbReference type="Gene3D" id="2.60.40.380">
    <property type="entry name" value="Purple acid phosphatase-like, N-terminal"/>
    <property type="match status" value="1"/>
</dbReference>
<reference evidence="3 4" key="1">
    <citation type="journal article" date="2018" name="Front. Microbiol.">
        <title>Pseudomonas orientalis F9: A Potent Antagonist against Phytopathogens with Phytotoxic Effect in the Apple Flower.</title>
        <authorList>
            <person name="Zengerer V."/>
            <person name="Schmid M."/>
            <person name="Bieri M."/>
            <person name="Muller D.C."/>
            <person name="Remus-Emsermann M.N.P."/>
            <person name="Ahrens C.H."/>
            <person name="Pelludat C."/>
        </authorList>
    </citation>
    <scope>NUCLEOTIDE SEQUENCE [LARGE SCALE GENOMIC DNA]</scope>
    <source>
        <strain evidence="3 4">F9</strain>
    </source>
</reference>
<dbReference type="EMBL" id="CP018049">
    <property type="protein sequence ID" value="AUZ45682.1"/>
    <property type="molecule type" value="Genomic_DNA"/>
</dbReference>
<protein>
    <submittedName>
        <fullName evidence="3">Alkaline phosphatase</fullName>
    </submittedName>
</protein>
<dbReference type="Pfam" id="PF09423">
    <property type="entry name" value="PhoD"/>
    <property type="match status" value="1"/>
</dbReference>
<accession>A0A2L0RUM5</accession>
<evidence type="ECO:0000313" key="4">
    <source>
        <dbReference type="Proteomes" id="UP000239888"/>
    </source>
</evidence>
<dbReference type="SUPFAM" id="SSF56300">
    <property type="entry name" value="Metallo-dependent phosphatases"/>
    <property type="match status" value="1"/>
</dbReference>
<sequence length="524" mass="58300">MKSAVDADRRRVLGGLAIATAFSILSPFARSAGVDYPFTLGVASGDPLPDGFVIWTRLAPLFNAEDGRGGLQRAVPVRWRVASDAAMTRIVQQGEVMATGHFAHSVHVEVAGLATGRPYWYQFEGLGAQSPIGQARTTPARHEMASARLGFVSCSHWERGYFSAYRHLAAECPDLVFFLGDYIYDSSYAADSGKVFRAHGSGNAVSLSDYRNRYALYKTDPDLQALHAAAPSVATWDDHEVQNDYANRWSQDPKIPVAQFLQQRAAAYQAFYEHMPLRASSRPQGPDMRIYRRLDYGRLARFHVLDGRQYRSEQPCIAADGSHQGHIVTTPCSDLRDPARTLLGWQQEAWLDQGFAQSRAQWNVIAQDLLVAPLMQRDLTHHKVGRWTDGWDGYMANRKRMLASIQRNRVSNPVFWGGDIHSFWTTDLHADANDPDSPVVATEFVGSSVTSDGPPYEAFTKILPLNPHVKFFDSRQRGYVSVELDARKMLTHFRVISDPRDPAATVSTLQSFVVEPGRAGAMAV</sequence>
<dbReference type="InterPro" id="IPR052900">
    <property type="entry name" value="Phospholipid_Metab_Enz"/>
</dbReference>
<dbReference type="Proteomes" id="UP000239888">
    <property type="component" value="Chromosome"/>
</dbReference>
<organism evidence="3 4">
    <name type="scientific">Pseudomonas orientalis</name>
    <dbReference type="NCBI Taxonomy" id="76758"/>
    <lineage>
        <taxon>Bacteria</taxon>
        <taxon>Pseudomonadati</taxon>
        <taxon>Pseudomonadota</taxon>
        <taxon>Gammaproteobacteria</taxon>
        <taxon>Pseudomonadales</taxon>
        <taxon>Pseudomonadaceae</taxon>
        <taxon>Pseudomonas</taxon>
    </lineage>
</organism>
<dbReference type="InterPro" id="IPR029052">
    <property type="entry name" value="Metallo-depent_PP-like"/>
</dbReference>
<dbReference type="InterPro" id="IPR018946">
    <property type="entry name" value="PhoD-like_MPP"/>
</dbReference>
<dbReference type="RefSeq" id="WP_104502329.1">
    <property type="nucleotide sequence ID" value="NZ_CP018049.1"/>
</dbReference>
<dbReference type="InterPro" id="IPR038607">
    <property type="entry name" value="PhoD-like_sf"/>
</dbReference>
<evidence type="ECO:0000259" key="1">
    <source>
        <dbReference type="Pfam" id="PF09423"/>
    </source>
</evidence>
<dbReference type="KEGG" id="poi:BOP93_08760"/>
<dbReference type="InterPro" id="IPR032093">
    <property type="entry name" value="PhoD_N"/>
</dbReference>
<name>A0A2L0RUM5_9PSED</name>